<dbReference type="GO" id="GO:0046872">
    <property type="term" value="F:metal ion binding"/>
    <property type="evidence" value="ECO:0007669"/>
    <property type="project" value="UniProtKB-KW"/>
</dbReference>
<dbReference type="PANTHER" id="PTHR23426:SF67">
    <property type="entry name" value="2FE-2S FERREDOXIN-TYPE DOMAIN-CONTAINING PROTEIN"/>
    <property type="match status" value="1"/>
</dbReference>
<dbReference type="InterPro" id="IPR001041">
    <property type="entry name" value="2Fe-2S_ferredoxin-type"/>
</dbReference>
<keyword evidence="2" id="KW-0479">Metal-binding</keyword>
<dbReference type="InterPro" id="IPR036010">
    <property type="entry name" value="2Fe-2S_ferredoxin-like_sf"/>
</dbReference>
<keyword evidence="4" id="KW-0411">Iron-sulfur</keyword>
<dbReference type="GO" id="GO:0009055">
    <property type="term" value="F:electron transfer activity"/>
    <property type="evidence" value="ECO:0007669"/>
    <property type="project" value="TreeGrafter"/>
</dbReference>
<dbReference type="Proteomes" id="UP000629287">
    <property type="component" value="Unassembled WGS sequence"/>
</dbReference>
<proteinExistence type="predicted"/>
<accession>A0A8I0TN50</accession>
<dbReference type="Gene3D" id="3.10.20.30">
    <property type="match status" value="1"/>
</dbReference>
<dbReference type="CDD" id="cd00207">
    <property type="entry name" value="fer2"/>
    <property type="match status" value="1"/>
</dbReference>
<gene>
    <name evidence="6" type="ORF">H4687_000253</name>
</gene>
<evidence type="ECO:0000259" key="5">
    <source>
        <dbReference type="PROSITE" id="PS51085"/>
    </source>
</evidence>
<dbReference type="RefSeq" id="WP_046915446.1">
    <property type="nucleotide sequence ID" value="NZ_JADBGF010000001.1"/>
</dbReference>
<evidence type="ECO:0000313" key="7">
    <source>
        <dbReference type="Proteomes" id="UP000629287"/>
    </source>
</evidence>
<keyword evidence="1" id="KW-0001">2Fe-2S</keyword>
<dbReference type="InterPro" id="IPR001055">
    <property type="entry name" value="Adrenodoxin-like"/>
</dbReference>
<evidence type="ECO:0000256" key="1">
    <source>
        <dbReference type="ARBA" id="ARBA00022714"/>
    </source>
</evidence>
<dbReference type="GeneID" id="86824937"/>
<dbReference type="GO" id="GO:0051537">
    <property type="term" value="F:2 iron, 2 sulfur cluster binding"/>
    <property type="evidence" value="ECO:0007669"/>
    <property type="project" value="UniProtKB-KW"/>
</dbReference>
<name>A0A8I0TN50_9ACTN</name>
<dbReference type="AlphaFoldDB" id="A0A8I0TN50"/>
<dbReference type="PRINTS" id="PR00355">
    <property type="entry name" value="ADRENODOXIN"/>
</dbReference>
<evidence type="ECO:0000313" key="6">
    <source>
        <dbReference type="EMBL" id="MBE1594124.1"/>
    </source>
</evidence>
<keyword evidence="3" id="KW-0408">Iron</keyword>
<dbReference type="PROSITE" id="PS51085">
    <property type="entry name" value="2FE2S_FER_2"/>
    <property type="match status" value="1"/>
</dbReference>
<organism evidence="6 7">
    <name type="scientific">Streptomyces stelliscabiei</name>
    <dbReference type="NCBI Taxonomy" id="146820"/>
    <lineage>
        <taxon>Bacteria</taxon>
        <taxon>Bacillati</taxon>
        <taxon>Actinomycetota</taxon>
        <taxon>Actinomycetes</taxon>
        <taxon>Kitasatosporales</taxon>
        <taxon>Streptomycetaceae</taxon>
        <taxon>Streptomyces</taxon>
    </lineage>
</organism>
<dbReference type="SUPFAM" id="SSF54292">
    <property type="entry name" value="2Fe-2S ferredoxin-like"/>
    <property type="match status" value="1"/>
</dbReference>
<keyword evidence="7" id="KW-1185">Reference proteome</keyword>
<dbReference type="OrthoDB" id="9799640at2"/>
<comment type="caution">
    <text evidence="6">The sequence shown here is derived from an EMBL/GenBank/DDBJ whole genome shotgun (WGS) entry which is preliminary data.</text>
</comment>
<dbReference type="InterPro" id="IPR012675">
    <property type="entry name" value="Beta-grasp_dom_sf"/>
</dbReference>
<feature type="domain" description="2Fe-2S ferredoxin-type" evidence="5">
    <location>
        <begin position="2"/>
        <end position="106"/>
    </location>
</feature>
<dbReference type="PANTHER" id="PTHR23426">
    <property type="entry name" value="FERREDOXIN/ADRENODOXIN"/>
    <property type="match status" value="1"/>
</dbReference>
<reference evidence="6 7" key="1">
    <citation type="submission" date="2020-10" db="EMBL/GenBank/DDBJ databases">
        <title>Sequencing the genomes of 1000 actinobacteria strains.</title>
        <authorList>
            <person name="Klenk H.-P."/>
        </authorList>
    </citation>
    <scope>NUCLEOTIDE SEQUENCE [LARGE SCALE GENOMIC DNA]</scope>
    <source>
        <strain evidence="6 7">DSM 41803</strain>
    </source>
</reference>
<dbReference type="EMBL" id="JADBGF010000001">
    <property type="protein sequence ID" value="MBE1594124.1"/>
    <property type="molecule type" value="Genomic_DNA"/>
</dbReference>
<dbReference type="GO" id="GO:0140647">
    <property type="term" value="P:P450-containing electron transport chain"/>
    <property type="evidence" value="ECO:0007669"/>
    <property type="project" value="InterPro"/>
</dbReference>
<evidence type="ECO:0000256" key="2">
    <source>
        <dbReference type="ARBA" id="ARBA00022723"/>
    </source>
</evidence>
<protein>
    <submittedName>
        <fullName evidence="6">2Fe-2S ferredoxin</fullName>
    </submittedName>
</protein>
<sequence length="107" mass="11474">MPEVTFTQPSGERITVSADVGRSLMKVAVENLVAGIVGECGGDLSCATCHVFVDDPWLAKLPPMTAEEEQMLDVTAEEPTAASRLCCQITLTEDLDGLSLHVPETQR</sequence>
<dbReference type="Pfam" id="PF00111">
    <property type="entry name" value="Fer2"/>
    <property type="match status" value="1"/>
</dbReference>
<evidence type="ECO:0000256" key="3">
    <source>
        <dbReference type="ARBA" id="ARBA00023004"/>
    </source>
</evidence>
<evidence type="ECO:0000256" key="4">
    <source>
        <dbReference type="ARBA" id="ARBA00023014"/>
    </source>
</evidence>